<sequence>MSKKKLGSSKEKPEESKEISISAAKALFISEAKFLKDSQKSGKIPTYKEINHLFMTCDYLLEMRSEKRFKGRTIAKGKGVQEVVNNTEELKGDIEVMFESEMKKKPHQRIDGLLDKGTGHCRPRLGSLAFCTGLSAFYEPCRRGLRFCGLLAACGPAFPQCQHSQAKQ</sequence>
<gene>
    <name evidence="1" type="ORF">K458DRAFT_392525</name>
</gene>
<accession>A0A6G1IRH7</accession>
<dbReference type="EMBL" id="MU005594">
    <property type="protein sequence ID" value="KAF2680854.1"/>
    <property type="molecule type" value="Genomic_DNA"/>
</dbReference>
<keyword evidence="2" id="KW-1185">Reference proteome</keyword>
<dbReference type="Proteomes" id="UP000799291">
    <property type="component" value="Unassembled WGS sequence"/>
</dbReference>
<proteinExistence type="predicted"/>
<evidence type="ECO:0000313" key="1">
    <source>
        <dbReference type="EMBL" id="KAF2680854.1"/>
    </source>
</evidence>
<dbReference type="AlphaFoldDB" id="A0A6G1IRH7"/>
<protein>
    <submittedName>
        <fullName evidence="1">Uncharacterized protein</fullName>
    </submittedName>
</protein>
<reference evidence="1" key="1">
    <citation type="journal article" date="2020" name="Stud. Mycol.">
        <title>101 Dothideomycetes genomes: a test case for predicting lifestyles and emergence of pathogens.</title>
        <authorList>
            <person name="Haridas S."/>
            <person name="Albert R."/>
            <person name="Binder M."/>
            <person name="Bloem J."/>
            <person name="Labutti K."/>
            <person name="Salamov A."/>
            <person name="Andreopoulos B."/>
            <person name="Baker S."/>
            <person name="Barry K."/>
            <person name="Bills G."/>
            <person name="Bluhm B."/>
            <person name="Cannon C."/>
            <person name="Castanera R."/>
            <person name="Culley D."/>
            <person name="Daum C."/>
            <person name="Ezra D."/>
            <person name="Gonzalez J."/>
            <person name="Henrissat B."/>
            <person name="Kuo A."/>
            <person name="Liang C."/>
            <person name="Lipzen A."/>
            <person name="Lutzoni F."/>
            <person name="Magnuson J."/>
            <person name="Mondo S."/>
            <person name="Nolan M."/>
            <person name="Ohm R."/>
            <person name="Pangilinan J."/>
            <person name="Park H.-J."/>
            <person name="Ramirez L."/>
            <person name="Alfaro M."/>
            <person name="Sun H."/>
            <person name="Tritt A."/>
            <person name="Yoshinaga Y."/>
            <person name="Zwiers L.-H."/>
            <person name="Turgeon B."/>
            <person name="Goodwin S."/>
            <person name="Spatafora J."/>
            <person name="Crous P."/>
            <person name="Grigoriev I."/>
        </authorList>
    </citation>
    <scope>NUCLEOTIDE SEQUENCE</scope>
    <source>
        <strain evidence="1">CBS 122367</strain>
    </source>
</reference>
<organism evidence="1 2">
    <name type="scientific">Lentithecium fluviatile CBS 122367</name>
    <dbReference type="NCBI Taxonomy" id="1168545"/>
    <lineage>
        <taxon>Eukaryota</taxon>
        <taxon>Fungi</taxon>
        <taxon>Dikarya</taxon>
        <taxon>Ascomycota</taxon>
        <taxon>Pezizomycotina</taxon>
        <taxon>Dothideomycetes</taxon>
        <taxon>Pleosporomycetidae</taxon>
        <taxon>Pleosporales</taxon>
        <taxon>Massarineae</taxon>
        <taxon>Lentitheciaceae</taxon>
        <taxon>Lentithecium</taxon>
    </lineage>
</organism>
<evidence type="ECO:0000313" key="2">
    <source>
        <dbReference type="Proteomes" id="UP000799291"/>
    </source>
</evidence>
<name>A0A6G1IRH7_9PLEO</name>